<evidence type="ECO:0000256" key="5">
    <source>
        <dbReference type="ARBA" id="ARBA00022741"/>
    </source>
</evidence>
<dbReference type="NCBIfam" id="TIGR02433">
    <property type="entry name" value="lysidine_TilS_C"/>
    <property type="match status" value="1"/>
</dbReference>
<dbReference type="HAMAP" id="MF_01161">
    <property type="entry name" value="tRNA_Ile_lys_synt"/>
    <property type="match status" value="1"/>
</dbReference>
<dbReference type="SUPFAM" id="SSF56037">
    <property type="entry name" value="PheT/TilS domain"/>
    <property type="match status" value="1"/>
</dbReference>
<dbReference type="InterPro" id="IPR012795">
    <property type="entry name" value="tRNA_Ile_lys_synt_N"/>
</dbReference>
<dbReference type="GO" id="GO:0006400">
    <property type="term" value="P:tRNA modification"/>
    <property type="evidence" value="ECO:0007669"/>
    <property type="project" value="UniProtKB-UniRule"/>
</dbReference>
<evidence type="ECO:0000256" key="8">
    <source>
        <dbReference type="HAMAP-Rule" id="MF_01161"/>
    </source>
</evidence>
<gene>
    <name evidence="8 10" type="primary">tilS</name>
    <name evidence="10" type="ORF">EVJ47_05510</name>
</gene>
<comment type="similarity">
    <text evidence="8">Belongs to the tRNA(Ile)-lysidine synthase family.</text>
</comment>
<dbReference type="Gene3D" id="3.40.50.620">
    <property type="entry name" value="HUPs"/>
    <property type="match status" value="1"/>
</dbReference>
<reference evidence="10 11" key="1">
    <citation type="submission" date="2019-01" db="EMBL/GenBank/DDBJ databases">
        <title>Insights into ecological role of a new deltaproteobacterial order Candidatus Sinidesulfobacterales (Sva0485) by metagenomics and metatranscriptomics.</title>
        <authorList>
            <person name="Tan S."/>
            <person name="Liu J."/>
            <person name="Fang Y."/>
            <person name="Hedlund B.P."/>
            <person name="Lian Z.H."/>
            <person name="Huang L.Y."/>
            <person name="Li J.T."/>
            <person name="Huang L.N."/>
            <person name="Li W.J."/>
            <person name="Jiang H.C."/>
            <person name="Dong H.L."/>
            <person name="Shu W.S."/>
        </authorList>
    </citation>
    <scope>NUCLEOTIDE SEQUENCE [LARGE SCALE GENOMIC DNA]</scope>
    <source>
        <strain evidence="10">AP3</strain>
    </source>
</reference>
<keyword evidence="3 8" id="KW-0436">Ligase</keyword>
<dbReference type="GO" id="GO:0005737">
    <property type="term" value="C:cytoplasm"/>
    <property type="evidence" value="ECO:0007669"/>
    <property type="project" value="UniProtKB-SubCell"/>
</dbReference>
<dbReference type="PANTHER" id="PTHR43033">
    <property type="entry name" value="TRNA(ILE)-LYSIDINE SYNTHASE-RELATED"/>
    <property type="match status" value="1"/>
</dbReference>
<dbReference type="InterPro" id="IPR014729">
    <property type="entry name" value="Rossmann-like_a/b/a_fold"/>
</dbReference>
<evidence type="ECO:0000256" key="6">
    <source>
        <dbReference type="ARBA" id="ARBA00022840"/>
    </source>
</evidence>
<dbReference type="EMBL" id="SGBD01000002">
    <property type="protein sequence ID" value="RZD14624.1"/>
    <property type="molecule type" value="Genomic_DNA"/>
</dbReference>
<evidence type="ECO:0000256" key="1">
    <source>
        <dbReference type="ARBA" id="ARBA00004496"/>
    </source>
</evidence>
<accession>A0A519BBN6</accession>
<protein>
    <recommendedName>
        <fullName evidence="8">tRNA(Ile)-lysidine synthase</fullName>
        <ecNumber evidence="8">6.3.4.19</ecNumber>
    </recommendedName>
    <alternativeName>
        <fullName evidence="8">tRNA(Ile)-2-lysyl-cytidine synthase</fullName>
    </alternativeName>
    <alternativeName>
        <fullName evidence="8">tRNA(Ile)-lysidine synthetase</fullName>
    </alternativeName>
</protein>
<dbReference type="SUPFAM" id="SSF52402">
    <property type="entry name" value="Adenine nucleotide alpha hydrolases-like"/>
    <property type="match status" value="1"/>
</dbReference>
<keyword evidence="2 8" id="KW-0963">Cytoplasm</keyword>
<evidence type="ECO:0000256" key="3">
    <source>
        <dbReference type="ARBA" id="ARBA00022598"/>
    </source>
</evidence>
<dbReference type="SMART" id="SM00977">
    <property type="entry name" value="TilS_C"/>
    <property type="match status" value="1"/>
</dbReference>
<organism evidence="10 11">
    <name type="scientific">Candidatus Acidulodesulfobacterium ferriphilum</name>
    <dbReference type="NCBI Taxonomy" id="2597223"/>
    <lineage>
        <taxon>Bacteria</taxon>
        <taxon>Deltaproteobacteria</taxon>
        <taxon>Candidatus Acidulodesulfobacterales</taxon>
        <taxon>Candidatus Acidulodesulfobacterium</taxon>
    </lineage>
</organism>
<name>A0A519BBN6_9DELT</name>
<feature type="domain" description="Lysidine-tRNA(Ile) synthetase C-terminal" evidence="9">
    <location>
        <begin position="445"/>
        <end position="518"/>
    </location>
</feature>
<dbReference type="Pfam" id="PF01171">
    <property type="entry name" value="ATP_bind_3"/>
    <property type="match status" value="1"/>
</dbReference>
<evidence type="ECO:0000256" key="2">
    <source>
        <dbReference type="ARBA" id="ARBA00022490"/>
    </source>
</evidence>
<evidence type="ECO:0000313" key="11">
    <source>
        <dbReference type="Proteomes" id="UP000320813"/>
    </source>
</evidence>
<comment type="domain">
    <text evidence="8">The N-terminal region contains the highly conserved SGGXDS motif, predicted to be a P-loop motif involved in ATP binding.</text>
</comment>
<dbReference type="EC" id="6.3.4.19" evidence="8"/>
<evidence type="ECO:0000259" key="9">
    <source>
        <dbReference type="SMART" id="SM00977"/>
    </source>
</evidence>
<dbReference type="CDD" id="cd01992">
    <property type="entry name" value="TilS_N"/>
    <property type="match status" value="1"/>
</dbReference>
<dbReference type="Proteomes" id="UP000320813">
    <property type="component" value="Unassembled WGS sequence"/>
</dbReference>
<comment type="function">
    <text evidence="8">Ligates lysine onto the cytidine present at position 34 of the AUA codon-specific tRNA(Ile) that contains the anticodon CAU, in an ATP-dependent manner. Cytidine is converted to lysidine, thus changing the amino acid specificity of the tRNA from methionine to isoleucine.</text>
</comment>
<dbReference type="SUPFAM" id="SSF82829">
    <property type="entry name" value="MesJ substrate recognition domain-like"/>
    <property type="match status" value="1"/>
</dbReference>
<keyword evidence="6 8" id="KW-0067">ATP-binding</keyword>
<dbReference type="NCBIfam" id="TIGR02432">
    <property type="entry name" value="lysidine_TilS_N"/>
    <property type="match status" value="1"/>
</dbReference>
<dbReference type="GO" id="GO:0005524">
    <property type="term" value="F:ATP binding"/>
    <property type="evidence" value="ECO:0007669"/>
    <property type="project" value="UniProtKB-UniRule"/>
</dbReference>
<keyword evidence="5 8" id="KW-0547">Nucleotide-binding</keyword>
<dbReference type="GO" id="GO:0032267">
    <property type="term" value="F:tRNA(Ile)-lysidine synthase activity"/>
    <property type="evidence" value="ECO:0007669"/>
    <property type="project" value="UniProtKB-EC"/>
</dbReference>
<comment type="subcellular location">
    <subcellularLocation>
        <location evidence="1 8">Cytoplasm</location>
    </subcellularLocation>
</comment>
<dbReference type="Pfam" id="PF11734">
    <property type="entry name" value="TilS_C"/>
    <property type="match status" value="1"/>
</dbReference>
<evidence type="ECO:0000256" key="4">
    <source>
        <dbReference type="ARBA" id="ARBA00022694"/>
    </source>
</evidence>
<keyword evidence="4 8" id="KW-0819">tRNA processing</keyword>
<dbReference type="PANTHER" id="PTHR43033:SF1">
    <property type="entry name" value="TRNA(ILE)-LYSIDINE SYNTHASE-RELATED"/>
    <property type="match status" value="1"/>
</dbReference>
<dbReference type="InterPro" id="IPR012094">
    <property type="entry name" value="tRNA_Ile_lys_synt"/>
</dbReference>
<sequence length="520" mass="59778">MDKFSSFFLSKLIKTVKDSGLLAWGDRVLVAVSGGVDSTVLLYSLYELRHYFGITLACASFDHKIRPSSHEDILFVGGLCKKFSLPFYTGQADAKDYAKRLKLNLEESARILRYNFLMESAIDFGAQKMAAAHHLDDFAENFIMRLTVGGGGSAIAGIPVKNNIIIRPLIRHTKQEIINFAGDNSIRFREDYTNYDKKIFRNFVRLNIIPQLKKHNKSFLKTVYNTSGVLRSDDEFINAAAKDLFDNISKLFFSKTEGNRLLLSQIVFNRKDLIGSHRALLYRLLKISILSLWQPQDIVDKNIFSKKPIVSYSNFEAFVELVKSKKPNAYFNIKHLISVRREYDNIFIEHILLNNKLTFKSFNFNFTGTNGKEIKYKCILNELDKTKYKDVSDIEIKELGRSFFIKKLKEKETYRIKAGILKFKKNTSVPPNVAYFDFEKLKFPVTIRAFKEGDSFVPLGAGGHKKVKSYFIDKKVPMKVRKTLPIILFKDEIAWVSFNSISETIKITESTKYAGIMFIK</sequence>
<dbReference type="InterPro" id="IPR011063">
    <property type="entry name" value="TilS/TtcA_N"/>
</dbReference>
<comment type="catalytic activity">
    <reaction evidence="7 8">
        <text>cytidine(34) in tRNA(Ile2) + L-lysine + ATP = lysidine(34) in tRNA(Ile2) + AMP + diphosphate + H(+)</text>
        <dbReference type="Rhea" id="RHEA:43744"/>
        <dbReference type="Rhea" id="RHEA-COMP:10625"/>
        <dbReference type="Rhea" id="RHEA-COMP:10670"/>
        <dbReference type="ChEBI" id="CHEBI:15378"/>
        <dbReference type="ChEBI" id="CHEBI:30616"/>
        <dbReference type="ChEBI" id="CHEBI:32551"/>
        <dbReference type="ChEBI" id="CHEBI:33019"/>
        <dbReference type="ChEBI" id="CHEBI:82748"/>
        <dbReference type="ChEBI" id="CHEBI:83665"/>
        <dbReference type="ChEBI" id="CHEBI:456215"/>
        <dbReference type="EC" id="6.3.4.19"/>
    </reaction>
</comment>
<evidence type="ECO:0000256" key="7">
    <source>
        <dbReference type="ARBA" id="ARBA00048539"/>
    </source>
</evidence>
<dbReference type="AlphaFoldDB" id="A0A519BBN6"/>
<evidence type="ECO:0000313" key="10">
    <source>
        <dbReference type="EMBL" id="RZD14624.1"/>
    </source>
</evidence>
<feature type="binding site" evidence="8">
    <location>
        <begin position="33"/>
        <end position="38"/>
    </location>
    <ligand>
        <name>ATP</name>
        <dbReference type="ChEBI" id="CHEBI:30616"/>
    </ligand>
</feature>
<dbReference type="InterPro" id="IPR012796">
    <property type="entry name" value="Lysidine-tRNA-synth_C"/>
</dbReference>
<comment type="caution">
    <text evidence="10">The sequence shown here is derived from an EMBL/GenBank/DDBJ whole genome shotgun (WGS) entry which is preliminary data.</text>
</comment>
<proteinExistence type="inferred from homology"/>